<reference evidence="11 12" key="1">
    <citation type="submission" date="2020-03" db="EMBL/GenBank/DDBJ databases">
        <authorList>
            <person name="Picone N."/>
        </authorList>
    </citation>
    <scope>NUCLEOTIDE SEQUENCE [LARGE SCALE GENOMIC DNA]</scope>
    <source>
        <strain evidence="11">NSCAC1</strain>
    </source>
</reference>
<evidence type="ECO:0000256" key="5">
    <source>
        <dbReference type="ARBA" id="ARBA00020397"/>
    </source>
</evidence>
<dbReference type="InterPro" id="IPR045864">
    <property type="entry name" value="aa-tRNA-synth_II/BPL/LPL"/>
</dbReference>
<feature type="binding site" evidence="9">
    <location>
        <begin position="83"/>
        <end position="85"/>
    </location>
    <ligand>
        <name>L-histidine</name>
        <dbReference type="ChEBI" id="CHEBI:57595"/>
    </ligand>
</feature>
<comment type="miscellaneous">
    <text evidence="8">This function is generally fulfilled by the C-terminal part of HisG, which is missing in some bacteria such as this one.</text>
</comment>
<evidence type="ECO:0000256" key="7">
    <source>
        <dbReference type="ARBA" id="ARBA00025246"/>
    </source>
</evidence>
<dbReference type="InterPro" id="IPR004516">
    <property type="entry name" value="HisRS/HisZ"/>
</dbReference>
<proteinExistence type="inferred from homology"/>
<dbReference type="GO" id="GO:0005737">
    <property type="term" value="C:cytoplasm"/>
    <property type="evidence" value="ECO:0007669"/>
    <property type="project" value="UniProtKB-SubCell"/>
</dbReference>
<accession>A0A7G1QBE1</accession>
<dbReference type="Pfam" id="PF13393">
    <property type="entry name" value="tRNA-synt_His"/>
    <property type="match status" value="1"/>
</dbReference>
<comment type="subunit">
    <text evidence="4 8">Heteromultimer composed of HisG and HisZ subunits.</text>
</comment>
<dbReference type="InterPro" id="IPR004517">
    <property type="entry name" value="HisZ"/>
</dbReference>
<evidence type="ECO:0000313" key="11">
    <source>
        <dbReference type="EMBL" id="CAB1277354.1"/>
    </source>
</evidence>
<evidence type="ECO:0000256" key="6">
    <source>
        <dbReference type="ARBA" id="ARBA00022490"/>
    </source>
</evidence>
<evidence type="ECO:0000256" key="3">
    <source>
        <dbReference type="ARBA" id="ARBA00005539"/>
    </source>
</evidence>
<comment type="function">
    <text evidence="7 8">Required for the first step of histidine biosynthesis. May allow the feedback regulation of ATP phosphoribosyltransferase activity by histidine.</text>
</comment>
<dbReference type="NCBIfam" id="NF008935">
    <property type="entry name" value="PRK12292.1-1"/>
    <property type="match status" value="1"/>
</dbReference>
<evidence type="ECO:0000256" key="4">
    <source>
        <dbReference type="ARBA" id="ARBA00011496"/>
    </source>
</evidence>
<dbReference type="GO" id="GO:0016757">
    <property type="term" value="F:glycosyltransferase activity"/>
    <property type="evidence" value="ECO:0007669"/>
    <property type="project" value="UniProtKB-KW"/>
</dbReference>
<dbReference type="HAMAP" id="MF_00125">
    <property type="entry name" value="HisZ"/>
    <property type="match status" value="1"/>
</dbReference>
<keyword evidence="11" id="KW-0808">Transferase</keyword>
<protein>
    <recommendedName>
        <fullName evidence="5 8">ATP phosphoribosyltransferase regulatory subunit</fullName>
    </recommendedName>
</protein>
<feature type="binding site" evidence="9">
    <location>
        <position position="130"/>
    </location>
    <ligand>
        <name>L-histidine</name>
        <dbReference type="ChEBI" id="CHEBI:57595"/>
    </ligand>
</feature>
<dbReference type="EMBL" id="LR778175">
    <property type="protein sequence ID" value="CAB1277354.1"/>
    <property type="molecule type" value="Genomic_DNA"/>
</dbReference>
<dbReference type="Proteomes" id="UP000516072">
    <property type="component" value="Chromosome"/>
</dbReference>
<gene>
    <name evidence="8 11" type="primary">hisZ</name>
    <name evidence="11" type="ORF">NSCAC_1628</name>
</gene>
<comment type="similarity">
    <text evidence="3 8">Belongs to the class-II aminoacyl-tRNA synthetase family. HisZ subfamily.</text>
</comment>
<dbReference type="NCBIfam" id="NF009086">
    <property type="entry name" value="PRK12421.1"/>
    <property type="match status" value="1"/>
</dbReference>
<dbReference type="PANTHER" id="PTHR43707">
    <property type="entry name" value="HISTIDYL-TRNA SYNTHETASE"/>
    <property type="match status" value="1"/>
</dbReference>
<name>A0A7G1QBE1_9GAMM</name>
<dbReference type="GO" id="GO:0000105">
    <property type="term" value="P:L-histidine biosynthetic process"/>
    <property type="evidence" value="ECO:0007669"/>
    <property type="project" value="UniProtKB-UniRule"/>
</dbReference>
<dbReference type="UniPathway" id="UPA00031">
    <property type="reaction ID" value="UER00006"/>
</dbReference>
<organism evidence="11 12">
    <name type="scientific">Candidatus Nitrosacidococcus tergens</name>
    <dbReference type="NCBI Taxonomy" id="553981"/>
    <lineage>
        <taxon>Bacteria</taxon>
        <taxon>Pseudomonadati</taxon>
        <taxon>Pseudomonadota</taxon>
        <taxon>Gammaproteobacteria</taxon>
        <taxon>Chromatiales</taxon>
        <taxon>Chromatiaceae</taxon>
        <taxon>Candidatus Nitrosacidococcus</taxon>
    </lineage>
</organism>
<keyword evidence="11" id="KW-0328">Glycosyltransferase</keyword>
<feature type="domain" description="Class II Histidinyl-tRNA synthetase (HisRS)-like catalytic core" evidence="10">
    <location>
        <begin position="12"/>
        <end position="321"/>
    </location>
</feature>
<keyword evidence="12" id="KW-1185">Reference proteome</keyword>
<dbReference type="Gene3D" id="3.30.930.10">
    <property type="entry name" value="Bira Bifunctional Protein, Domain 2"/>
    <property type="match status" value="1"/>
</dbReference>
<sequence>MPITERWLLPEGVDEILPEEAEDIESARRNLIDLFYSWGYELVIPPLIEYLESLFTGTGTDLELQTFKLTDQLTGRLMGIRADITPQVARISAHRLKRKGVTRLCYIGSVLHTLPKNLGGTRNPIQVGAELYGHEGIESDIEIIRLAVESLFQSGVGKIYLDLGHVGIFQNIISQARLSKAQEYILLDMVQRKAQDEIENVLIEYQVDPKYSEMLMALIHLHGGEEIMKEAEQYLIDNEAIDALTTLKKTASAIQRYFPSLPIHFDLAELRGYHYHTGLVFSVYTPKYGQAIVQGGRYDGIGQDFGYAQPATGFSIDLKKIITPRSKSYHRIYACWIEDAKFEKEVLRLRQQGEKVVYGFSDTKEDYETLGCNRRLVLEDGQWKVIRIK</sequence>
<dbReference type="GO" id="GO:0006427">
    <property type="term" value="P:histidyl-tRNA aminoacylation"/>
    <property type="evidence" value="ECO:0007669"/>
    <property type="project" value="TreeGrafter"/>
</dbReference>
<dbReference type="KEGG" id="ntg:NSCAC_1628"/>
<dbReference type="GO" id="GO:0004821">
    <property type="term" value="F:histidine-tRNA ligase activity"/>
    <property type="evidence" value="ECO:0007669"/>
    <property type="project" value="TreeGrafter"/>
</dbReference>
<evidence type="ECO:0000259" key="10">
    <source>
        <dbReference type="Pfam" id="PF13393"/>
    </source>
</evidence>
<feature type="binding site" evidence="9">
    <location>
        <position position="271"/>
    </location>
    <ligand>
        <name>L-histidine</name>
        <dbReference type="ChEBI" id="CHEBI:57595"/>
    </ligand>
</feature>
<keyword evidence="8" id="KW-0368">Histidine biosynthesis</keyword>
<evidence type="ECO:0000313" key="12">
    <source>
        <dbReference type="Proteomes" id="UP000516072"/>
    </source>
</evidence>
<evidence type="ECO:0000256" key="8">
    <source>
        <dbReference type="HAMAP-Rule" id="MF_00125"/>
    </source>
</evidence>
<dbReference type="InterPro" id="IPR041715">
    <property type="entry name" value="HisRS-like_core"/>
</dbReference>
<keyword evidence="6 8" id="KW-0963">Cytoplasm</keyword>
<evidence type="ECO:0000256" key="2">
    <source>
        <dbReference type="ARBA" id="ARBA00004667"/>
    </source>
</evidence>
<evidence type="ECO:0000256" key="1">
    <source>
        <dbReference type="ARBA" id="ARBA00004496"/>
    </source>
</evidence>
<dbReference type="NCBIfam" id="TIGR00443">
    <property type="entry name" value="hisZ_biosyn_reg"/>
    <property type="match status" value="1"/>
</dbReference>
<comment type="pathway">
    <text evidence="2 8">Amino-acid biosynthesis; L-histidine biosynthesis; L-histidine from 5-phospho-alpha-D-ribose 1-diphosphate: step 1/9.</text>
</comment>
<evidence type="ECO:0000256" key="9">
    <source>
        <dbReference type="PIRSR" id="PIRSR001549-1"/>
    </source>
</evidence>
<dbReference type="CDD" id="cd00773">
    <property type="entry name" value="HisRS-like_core"/>
    <property type="match status" value="1"/>
</dbReference>
<dbReference type="RefSeq" id="WP_197744282.1">
    <property type="nucleotide sequence ID" value="NZ_LR778175.1"/>
</dbReference>
<keyword evidence="8" id="KW-0028">Amino-acid biosynthesis</keyword>
<dbReference type="PIRSF" id="PIRSF001549">
    <property type="entry name" value="His-tRNA_synth"/>
    <property type="match status" value="1"/>
</dbReference>
<dbReference type="PANTHER" id="PTHR43707:SF1">
    <property type="entry name" value="HISTIDINE--TRNA LIGASE, MITOCHONDRIAL-RELATED"/>
    <property type="match status" value="1"/>
</dbReference>
<dbReference type="AlphaFoldDB" id="A0A7G1QBE1"/>
<comment type="subcellular location">
    <subcellularLocation>
        <location evidence="1 8">Cytoplasm</location>
    </subcellularLocation>
</comment>
<dbReference type="SUPFAM" id="SSF55681">
    <property type="entry name" value="Class II aaRS and biotin synthetases"/>
    <property type="match status" value="1"/>
</dbReference>
<feature type="binding site" evidence="9">
    <location>
        <position position="126"/>
    </location>
    <ligand>
        <name>L-histidine</name>
        <dbReference type="ChEBI" id="CHEBI:57595"/>
    </ligand>
</feature>